<reference evidence="3" key="1">
    <citation type="submission" date="2018-11" db="EMBL/GenBank/DDBJ databases">
        <authorList>
            <consortium name="Genoscope - CEA"/>
            <person name="William W."/>
        </authorList>
    </citation>
    <scope>NUCLEOTIDE SEQUENCE</scope>
</reference>
<organism evidence="3">
    <name type="scientific">Brassica oleracea</name>
    <name type="common">Wild cabbage</name>
    <dbReference type="NCBI Taxonomy" id="3712"/>
    <lineage>
        <taxon>Eukaryota</taxon>
        <taxon>Viridiplantae</taxon>
        <taxon>Streptophyta</taxon>
        <taxon>Embryophyta</taxon>
        <taxon>Tracheophyta</taxon>
        <taxon>Spermatophyta</taxon>
        <taxon>Magnoliopsida</taxon>
        <taxon>eudicotyledons</taxon>
        <taxon>Gunneridae</taxon>
        <taxon>Pentapetalae</taxon>
        <taxon>rosids</taxon>
        <taxon>malvids</taxon>
        <taxon>Brassicales</taxon>
        <taxon>Brassicaceae</taxon>
        <taxon>Brassiceae</taxon>
        <taxon>Brassica</taxon>
    </lineage>
</organism>
<name>A0A3P6G5D8_BRAOL</name>
<evidence type="ECO:0000256" key="1">
    <source>
        <dbReference type="SAM" id="MobiDB-lite"/>
    </source>
</evidence>
<dbReference type="EMBL" id="LR031878">
    <property type="protein sequence ID" value="VDD52665.1"/>
    <property type="molecule type" value="Genomic_DNA"/>
</dbReference>
<dbReference type="EMBL" id="LR031878">
    <property type="protein sequence ID" value="VDD52662.1"/>
    <property type="molecule type" value="Genomic_DNA"/>
</dbReference>
<protein>
    <submittedName>
        <fullName evidence="3">Uncharacterized protein</fullName>
    </submittedName>
</protein>
<feature type="compositionally biased region" description="Basic and acidic residues" evidence="1">
    <location>
        <begin position="30"/>
        <end position="43"/>
    </location>
</feature>
<accession>A0A3P6G5D8</accession>
<evidence type="ECO:0000313" key="3">
    <source>
        <dbReference type="EMBL" id="VDD52665.1"/>
    </source>
</evidence>
<gene>
    <name evidence="2" type="ORF">BOLC1T05051H</name>
    <name evidence="3" type="ORF">BOLC1T05054H</name>
</gene>
<feature type="compositionally biased region" description="Polar residues" evidence="1">
    <location>
        <begin position="1"/>
        <end position="13"/>
    </location>
</feature>
<feature type="region of interest" description="Disordered" evidence="1">
    <location>
        <begin position="1"/>
        <end position="68"/>
    </location>
</feature>
<sequence>MGSYKNRSSWTRRNQNKKRVTQSGHVEAQSGREDGAGKRKANEEGEVSPKLSRHNKGLMVHQKPSNPQ</sequence>
<dbReference type="AlphaFoldDB" id="A0A3P6G5D8"/>
<proteinExistence type="predicted"/>
<evidence type="ECO:0000313" key="2">
    <source>
        <dbReference type="EMBL" id="VDD52662.1"/>
    </source>
</evidence>